<evidence type="ECO:0000313" key="4">
    <source>
        <dbReference type="Proteomes" id="UP001054837"/>
    </source>
</evidence>
<dbReference type="AlphaFoldDB" id="A0AAV4QYM4"/>
<feature type="signal peptide" evidence="2">
    <location>
        <begin position="1"/>
        <end position="27"/>
    </location>
</feature>
<accession>A0AAV4QYM4</accession>
<evidence type="ECO:0000256" key="1">
    <source>
        <dbReference type="SAM" id="MobiDB-lite"/>
    </source>
</evidence>
<sequence>MDYKCPPVILIWYSIVFLLIIDGKNVAGNSYVSNDLNDDDRYTFRYDLFDEGKEFTKDQSIHDIYTIKGPTGETQRVHYAMDNRGLRANIHSNTLHFGPNFDTTSFLQSSNYWTANKLNLDPPTFQSLHEVKSPTNFNNPDKLKFVPSRFDQFQSSELPNKFLGFEGINQFQSERRPNGYKPIIVSFPNHISTEIVPGQSSHDKNFQDIADVNPSKKRNEADESFSIFEDNNQFQNERKYNKYEPLKMSLPGHISEEALNKSSHDTNFQDITDVKYIRYEPIKVSLPGHISKEAAVNHSPSYQNIQDIIDVHPFKNRNEADESFTISKGNNYFQNEVKYNRHEPIKVSLPDHISEEAAVNQSPHYPIVQEMINVNNYKNNYEAVEKPHVYNAQSVFSPSDYSFDQKSHPLYFKFESLRNPTPSITPTEQETVVCTSNNLPKNALIIKNPFNNQSVVTSLEKENLTFKETNLMPNKSESNTSPENHFVSQKSAIQNQTNQSKVLDSKLNDPSMIESILSTDKGKHNHSELKQASNKTIISDLPNQNSNGDDIINKTHSKIHFPTFSKSLIPSPFSTIFDSYEENGPYHHYALNLDDNSGKAVKELIEKYFKEGHHYQPYNRSDESIQFDPLLNLYNSISNISNIHENKDEEENKKSTALEDSLINAENIIENKTSLSNNNRLGDELNYINIFNYVNDKIEKSVNTDEPKLHYFKKSTELSSLLPKVSILQNISENNDLISENAKEANHPNKKVNSMITYSDFENPLNVYFNNTDTNEIDTNYAENRKEIFENITFLREPKYVLNSIPGVSKDFIVLPLTISDSGINPAQYQNDQNKFSILPAIETSKHSVQSNDPLQTNNQQRMDDNSLFTEKSSILYQRRIHLNQKVWYLAK</sequence>
<gene>
    <name evidence="3" type="ORF">CDAR_295351</name>
</gene>
<feature type="region of interest" description="Disordered" evidence="1">
    <location>
        <begin position="470"/>
        <end position="507"/>
    </location>
</feature>
<keyword evidence="2" id="KW-0732">Signal</keyword>
<name>A0AAV4QYM4_9ARAC</name>
<dbReference type="EMBL" id="BPLQ01005182">
    <property type="protein sequence ID" value="GIY13152.1"/>
    <property type="molecule type" value="Genomic_DNA"/>
</dbReference>
<keyword evidence="4" id="KW-1185">Reference proteome</keyword>
<evidence type="ECO:0000256" key="2">
    <source>
        <dbReference type="SAM" id="SignalP"/>
    </source>
</evidence>
<evidence type="ECO:0000313" key="3">
    <source>
        <dbReference type="EMBL" id="GIY13152.1"/>
    </source>
</evidence>
<reference evidence="3 4" key="1">
    <citation type="submission" date="2021-06" db="EMBL/GenBank/DDBJ databases">
        <title>Caerostris darwini draft genome.</title>
        <authorList>
            <person name="Kono N."/>
            <person name="Arakawa K."/>
        </authorList>
    </citation>
    <scope>NUCLEOTIDE SEQUENCE [LARGE SCALE GENOMIC DNA]</scope>
</reference>
<proteinExistence type="predicted"/>
<feature type="chain" id="PRO_5043439206" evidence="2">
    <location>
        <begin position="28"/>
        <end position="892"/>
    </location>
</feature>
<organism evidence="3 4">
    <name type="scientific">Caerostris darwini</name>
    <dbReference type="NCBI Taxonomy" id="1538125"/>
    <lineage>
        <taxon>Eukaryota</taxon>
        <taxon>Metazoa</taxon>
        <taxon>Ecdysozoa</taxon>
        <taxon>Arthropoda</taxon>
        <taxon>Chelicerata</taxon>
        <taxon>Arachnida</taxon>
        <taxon>Araneae</taxon>
        <taxon>Araneomorphae</taxon>
        <taxon>Entelegynae</taxon>
        <taxon>Araneoidea</taxon>
        <taxon>Araneidae</taxon>
        <taxon>Caerostris</taxon>
    </lineage>
</organism>
<feature type="compositionally biased region" description="Polar residues" evidence="1">
    <location>
        <begin position="470"/>
        <end position="502"/>
    </location>
</feature>
<dbReference type="Proteomes" id="UP001054837">
    <property type="component" value="Unassembled WGS sequence"/>
</dbReference>
<comment type="caution">
    <text evidence="3">The sequence shown here is derived from an EMBL/GenBank/DDBJ whole genome shotgun (WGS) entry which is preliminary data.</text>
</comment>
<protein>
    <submittedName>
        <fullName evidence="3">Uncharacterized protein</fullName>
    </submittedName>
</protein>